<evidence type="ECO:0000256" key="1">
    <source>
        <dbReference type="SAM" id="MobiDB-lite"/>
    </source>
</evidence>
<organism evidence="2 3">
    <name type="scientific">Aldrovandia affinis</name>
    <dbReference type="NCBI Taxonomy" id="143900"/>
    <lineage>
        <taxon>Eukaryota</taxon>
        <taxon>Metazoa</taxon>
        <taxon>Chordata</taxon>
        <taxon>Craniata</taxon>
        <taxon>Vertebrata</taxon>
        <taxon>Euteleostomi</taxon>
        <taxon>Actinopterygii</taxon>
        <taxon>Neopterygii</taxon>
        <taxon>Teleostei</taxon>
        <taxon>Notacanthiformes</taxon>
        <taxon>Halosauridae</taxon>
        <taxon>Aldrovandia</taxon>
    </lineage>
</organism>
<reference evidence="2" key="1">
    <citation type="journal article" date="2023" name="Science">
        <title>Genome structures resolve the early diversification of teleost fishes.</title>
        <authorList>
            <person name="Parey E."/>
            <person name="Louis A."/>
            <person name="Montfort J."/>
            <person name="Bouchez O."/>
            <person name="Roques C."/>
            <person name="Iampietro C."/>
            <person name="Lluch J."/>
            <person name="Castinel A."/>
            <person name="Donnadieu C."/>
            <person name="Desvignes T."/>
            <person name="Floi Bucao C."/>
            <person name="Jouanno E."/>
            <person name="Wen M."/>
            <person name="Mejri S."/>
            <person name="Dirks R."/>
            <person name="Jansen H."/>
            <person name="Henkel C."/>
            <person name="Chen W.J."/>
            <person name="Zahm M."/>
            <person name="Cabau C."/>
            <person name="Klopp C."/>
            <person name="Thompson A.W."/>
            <person name="Robinson-Rechavi M."/>
            <person name="Braasch I."/>
            <person name="Lecointre G."/>
            <person name="Bobe J."/>
            <person name="Postlethwait J.H."/>
            <person name="Berthelot C."/>
            <person name="Roest Crollius H."/>
            <person name="Guiguen Y."/>
        </authorList>
    </citation>
    <scope>NUCLEOTIDE SEQUENCE</scope>
    <source>
        <strain evidence="2">NC1722</strain>
    </source>
</reference>
<gene>
    <name evidence="2" type="ORF">AAFF_G00025160</name>
</gene>
<feature type="region of interest" description="Disordered" evidence="1">
    <location>
        <begin position="59"/>
        <end position="80"/>
    </location>
</feature>
<evidence type="ECO:0000313" key="3">
    <source>
        <dbReference type="Proteomes" id="UP001221898"/>
    </source>
</evidence>
<proteinExistence type="predicted"/>
<keyword evidence="3" id="KW-1185">Reference proteome</keyword>
<evidence type="ECO:0000313" key="2">
    <source>
        <dbReference type="EMBL" id="KAJ8414993.1"/>
    </source>
</evidence>
<dbReference type="AlphaFoldDB" id="A0AAD7T6Q4"/>
<accession>A0AAD7T6Q4</accession>
<name>A0AAD7T6Q4_9TELE</name>
<comment type="caution">
    <text evidence="2">The sequence shown here is derived from an EMBL/GenBank/DDBJ whole genome shotgun (WGS) entry which is preliminary data.</text>
</comment>
<dbReference type="EMBL" id="JAINUG010000011">
    <property type="protein sequence ID" value="KAJ8414993.1"/>
    <property type="molecule type" value="Genomic_DNA"/>
</dbReference>
<dbReference type="Proteomes" id="UP001221898">
    <property type="component" value="Unassembled WGS sequence"/>
</dbReference>
<protein>
    <submittedName>
        <fullName evidence="2">Uncharacterized protein</fullName>
    </submittedName>
</protein>
<sequence>MLILKQGMDQITEDTRFAQRERWSTTRMNSHTDVSYSLKGQFKTSLQSQISGRLGWLASPHSATASSVKARRMQMMSRIR</sequence>